<reference evidence="1 2" key="1">
    <citation type="submission" date="2023-05" db="EMBL/GenBank/DDBJ databases">
        <title>Novel species of genus Flectobacillus isolated from stream in China.</title>
        <authorList>
            <person name="Lu H."/>
        </authorList>
    </citation>
    <scope>NUCLEOTIDE SEQUENCE [LARGE SCALE GENOMIC DNA]</scope>
    <source>
        <strain evidence="1 2">KCTC 42575</strain>
    </source>
</reference>
<comment type="caution">
    <text evidence="1">The sequence shown here is derived from an EMBL/GenBank/DDBJ whole genome shotgun (WGS) entry which is preliminary data.</text>
</comment>
<dbReference type="InterPro" id="IPR016161">
    <property type="entry name" value="Ald_DH/histidinol_DH"/>
</dbReference>
<gene>
    <name evidence="1" type="ORF">QM524_03955</name>
</gene>
<organism evidence="1 2">
    <name type="scientific">Flectobacillus roseus</name>
    <dbReference type="NCBI Taxonomy" id="502259"/>
    <lineage>
        <taxon>Bacteria</taxon>
        <taxon>Pseudomonadati</taxon>
        <taxon>Bacteroidota</taxon>
        <taxon>Cytophagia</taxon>
        <taxon>Cytophagales</taxon>
        <taxon>Flectobacillaceae</taxon>
        <taxon>Flectobacillus</taxon>
    </lineage>
</organism>
<evidence type="ECO:0000313" key="2">
    <source>
        <dbReference type="Proteomes" id="UP001236507"/>
    </source>
</evidence>
<dbReference type="EMBL" id="JASHIF010000002">
    <property type="protein sequence ID" value="MDI9858361.1"/>
    <property type="molecule type" value="Genomic_DNA"/>
</dbReference>
<accession>A0ABT6Y4C0</accession>
<sequence length="338" mass="38492">MTLEARIEAFVALGRFLKDAKNQSEIELWVELAYHQNNWFTPENTRSAIEAIANYFLDETAIRRWIGNYQIPNENPTPKRVGLIMAGNIPAVGFHDLFCVLISGNISVVKLSSQDTALMRGLISKLLEFAPELPIEFAEQMKNVDALIATGSDNTARYFEYYFRNKPHIIRKNRSSLGIIKGDETSEEFLALGQDITSYFGLGCRNVSKLYVPKGYEFISFYDAIEPLGDIFLNHKYKNNYDYNKSIYLINGVKHFDNGFLVATPSENLVSPISVIFYEEYQNEQDLTAKLAVHEEKIQCIVAKDSWFPNSVSFGDSQCPKLDDYADGVDTMKFLLEM</sequence>
<dbReference type="SUPFAM" id="SSF53720">
    <property type="entry name" value="ALDH-like"/>
    <property type="match status" value="1"/>
</dbReference>
<evidence type="ECO:0000313" key="1">
    <source>
        <dbReference type="EMBL" id="MDI9858361.1"/>
    </source>
</evidence>
<proteinExistence type="predicted"/>
<dbReference type="Proteomes" id="UP001236507">
    <property type="component" value="Unassembled WGS sequence"/>
</dbReference>
<protein>
    <submittedName>
        <fullName evidence="1">Acyl-CoA reductase</fullName>
    </submittedName>
</protein>
<dbReference type="RefSeq" id="WP_283343596.1">
    <property type="nucleotide sequence ID" value="NZ_JASHIF010000002.1"/>
</dbReference>
<name>A0ABT6Y4C0_9BACT</name>
<keyword evidence="2" id="KW-1185">Reference proteome</keyword>